<dbReference type="GO" id="GO:0006043">
    <property type="term" value="P:glucosamine catabolic process"/>
    <property type="evidence" value="ECO:0007669"/>
    <property type="project" value="TreeGrafter"/>
</dbReference>
<feature type="active site" description="Proton acceptor; for enolization step" evidence="4">
    <location>
        <position position="67"/>
    </location>
</feature>
<feature type="domain" description="Glucosamine/galactosamine-6-phosphate isomerase" evidence="5">
    <location>
        <begin position="10"/>
        <end position="224"/>
    </location>
</feature>
<dbReference type="PANTHER" id="PTHR11280">
    <property type="entry name" value="GLUCOSAMINE-6-PHOSPHATE ISOMERASE"/>
    <property type="match status" value="1"/>
</dbReference>
<feature type="active site" description="Proton acceptor; for ring-opening step" evidence="4">
    <location>
        <position position="138"/>
    </location>
</feature>
<accession>A0A1W6NX93</accession>
<dbReference type="GO" id="GO:0004342">
    <property type="term" value="F:glucosamine-6-phosphate deaminase activity"/>
    <property type="evidence" value="ECO:0007669"/>
    <property type="project" value="UniProtKB-UniRule"/>
</dbReference>
<dbReference type="GO" id="GO:0005975">
    <property type="term" value="P:carbohydrate metabolic process"/>
    <property type="evidence" value="ECO:0007669"/>
    <property type="project" value="InterPro"/>
</dbReference>
<evidence type="ECO:0000256" key="1">
    <source>
        <dbReference type="ARBA" id="ARBA00000644"/>
    </source>
</evidence>
<feature type="active site" description="For ring-opening step" evidence="4">
    <location>
        <position position="143"/>
    </location>
</feature>
<evidence type="ECO:0000313" key="7">
    <source>
        <dbReference type="Proteomes" id="UP000242447"/>
    </source>
</evidence>
<dbReference type="GO" id="GO:0006046">
    <property type="term" value="P:N-acetylglucosamine catabolic process"/>
    <property type="evidence" value="ECO:0007669"/>
    <property type="project" value="UniProtKB-UniRule"/>
</dbReference>
<dbReference type="GO" id="GO:0042802">
    <property type="term" value="F:identical protein binding"/>
    <property type="evidence" value="ECO:0007669"/>
    <property type="project" value="TreeGrafter"/>
</dbReference>
<feature type="site" description="Part of the allosteric site" evidence="4">
    <location>
        <position position="153"/>
    </location>
</feature>
<dbReference type="NCBIfam" id="TIGR00502">
    <property type="entry name" value="nagB"/>
    <property type="match status" value="1"/>
</dbReference>
<comment type="catalytic activity">
    <reaction evidence="1 4">
        <text>alpha-D-glucosamine 6-phosphate + H2O = beta-D-fructose 6-phosphate + NH4(+)</text>
        <dbReference type="Rhea" id="RHEA:12172"/>
        <dbReference type="ChEBI" id="CHEBI:15377"/>
        <dbReference type="ChEBI" id="CHEBI:28938"/>
        <dbReference type="ChEBI" id="CHEBI:57634"/>
        <dbReference type="ChEBI" id="CHEBI:75989"/>
        <dbReference type="EC" id="3.5.99.6"/>
    </reaction>
</comment>
<comment type="similarity">
    <text evidence="4">Belongs to the glucosamine/galactosamine-6-phosphate isomerase family. NagB subfamily.</text>
</comment>
<feature type="site" description="Part of the allosteric site" evidence="4">
    <location>
        <position position="155"/>
    </location>
</feature>
<reference evidence="6 7" key="1">
    <citation type="submission" date="2017-02" db="EMBL/GenBank/DDBJ databases">
        <title>Ketogulonicigenium robustum SPU B003 Genome sequencing and assembly.</title>
        <authorList>
            <person name="Li Y."/>
            <person name="Liu L."/>
            <person name="Wang C."/>
            <person name="Zhang M."/>
            <person name="Zhang T."/>
            <person name="Zhang Y."/>
        </authorList>
    </citation>
    <scope>NUCLEOTIDE SEQUENCE [LARGE SCALE GENOMIC DNA]</scope>
    <source>
        <strain evidence="6 7">SPU_B003</strain>
    </source>
</reference>
<dbReference type="EMBL" id="CP019937">
    <property type="protein sequence ID" value="ARO13862.1"/>
    <property type="molecule type" value="Genomic_DNA"/>
</dbReference>
<feature type="site" description="Part of the allosteric site" evidence="4">
    <location>
        <position position="146"/>
    </location>
</feature>
<comment type="function">
    <text evidence="4">Catalyzes the reversible isomerization-deamination of glucosamine 6-phosphate (GlcN6P) to form fructose 6-phosphate (Fru6P) and ammonium ion.</text>
</comment>
<dbReference type="PROSITE" id="PS01161">
    <property type="entry name" value="GLC_GALNAC_ISOMERASE"/>
    <property type="match status" value="1"/>
</dbReference>
<feature type="active site" description="For ring-opening step" evidence="4">
    <location>
        <position position="136"/>
    </location>
</feature>
<keyword evidence="7" id="KW-1185">Reference proteome</keyword>
<dbReference type="KEGG" id="kro:BVG79_00510"/>
<dbReference type="EC" id="3.5.99.6" evidence="4"/>
<dbReference type="GO" id="GO:0005737">
    <property type="term" value="C:cytoplasm"/>
    <property type="evidence" value="ECO:0007669"/>
    <property type="project" value="TreeGrafter"/>
</dbReference>
<keyword evidence="4" id="KW-0021">Allosteric enzyme</keyword>
<proteinExistence type="inferred from homology"/>
<evidence type="ECO:0000259" key="5">
    <source>
        <dbReference type="Pfam" id="PF01182"/>
    </source>
</evidence>
<dbReference type="PANTHER" id="PTHR11280:SF5">
    <property type="entry name" value="GLUCOSAMINE-6-PHOSPHATE ISOMERASE"/>
    <property type="match status" value="1"/>
</dbReference>
<dbReference type="InterPro" id="IPR018321">
    <property type="entry name" value="Glucosamine6P_isomerase_CS"/>
</dbReference>
<keyword evidence="2 4" id="KW-0378">Hydrolase</keyword>
<dbReference type="HAMAP" id="MF_01241">
    <property type="entry name" value="GlcN6P_deamin"/>
    <property type="match status" value="1"/>
</dbReference>
<dbReference type="InterPro" id="IPR006148">
    <property type="entry name" value="Glc/Gal-6P_isomerase"/>
</dbReference>
<dbReference type="InterPro" id="IPR037171">
    <property type="entry name" value="NagB/RpiA_transferase-like"/>
</dbReference>
<dbReference type="RefSeq" id="WP_085785496.1">
    <property type="nucleotide sequence ID" value="NZ_CP019937.1"/>
</dbReference>
<dbReference type="SUPFAM" id="SSF100950">
    <property type="entry name" value="NagB/RpiA/CoA transferase-like"/>
    <property type="match status" value="1"/>
</dbReference>
<dbReference type="Pfam" id="PF01182">
    <property type="entry name" value="Glucosamine_iso"/>
    <property type="match status" value="1"/>
</dbReference>
<comment type="pathway">
    <text evidence="4">Amino-sugar metabolism; N-acetylneuraminate degradation; D-fructose 6-phosphate from N-acetylneuraminate: step 5/5.</text>
</comment>
<evidence type="ECO:0000256" key="2">
    <source>
        <dbReference type="ARBA" id="ARBA00022801"/>
    </source>
</evidence>
<keyword evidence="3 4" id="KW-0119">Carbohydrate metabolism</keyword>
<dbReference type="UniPathway" id="UPA00629">
    <property type="reaction ID" value="UER00684"/>
</dbReference>
<name>A0A1W6NX93_9RHOB</name>
<comment type="activity regulation">
    <text evidence="4">Allosterically activated by N-acetylglucosamine 6-phosphate (GlcNAc6P).</text>
</comment>
<dbReference type="CDD" id="cd01399">
    <property type="entry name" value="GlcN6P_deaminase"/>
    <property type="match status" value="1"/>
</dbReference>
<dbReference type="AlphaFoldDB" id="A0A1W6NX93"/>
<gene>
    <name evidence="4 6" type="primary">nagB</name>
    <name evidence="6" type="ORF">BVG79_00510</name>
</gene>
<dbReference type="FunFam" id="3.40.50.1360:FF:000003">
    <property type="entry name" value="Glucosamine-6-phosphate deaminase"/>
    <property type="match status" value="1"/>
</dbReference>
<dbReference type="GO" id="GO:0019262">
    <property type="term" value="P:N-acetylneuraminate catabolic process"/>
    <property type="evidence" value="ECO:0007669"/>
    <property type="project" value="UniProtKB-UniRule"/>
</dbReference>
<dbReference type="Proteomes" id="UP000242447">
    <property type="component" value="Chromosome"/>
</dbReference>
<dbReference type="Gene3D" id="3.40.50.1360">
    <property type="match status" value="1"/>
</dbReference>
<evidence type="ECO:0000256" key="4">
    <source>
        <dbReference type="HAMAP-Rule" id="MF_01241"/>
    </source>
</evidence>
<dbReference type="InterPro" id="IPR004547">
    <property type="entry name" value="Glucosamine6P_isomerase"/>
</dbReference>
<dbReference type="OrthoDB" id="9791139at2"/>
<dbReference type="STRING" id="92947.BVG79_00510"/>
<feature type="site" description="Part of the allosteric site" evidence="4">
    <location>
        <position position="156"/>
    </location>
</feature>
<comment type="caution">
    <text evidence="4">Lacks conserved residue(s) required for the propagation of feature annotation.</text>
</comment>
<protein>
    <recommendedName>
        <fullName evidence="4">Glucosamine-6-phosphate deaminase</fullName>
        <ecNumber evidence="4">3.5.99.6</ecNumber>
    </recommendedName>
    <alternativeName>
        <fullName evidence="4">GlcN6P deaminase</fullName>
        <shortName evidence="4">GNPDA</shortName>
    </alternativeName>
    <alternativeName>
        <fullName evidence="4">Glucosamine-6-phosphate isomerase</fullName>
    </alternativeName>
</protein>
<sequence>MKVLILETTADAEARAAGIIAETVKAKPSAVLGLATGGTMLPLYAALRRMHTDEGLSFAQVTTFNLDEYVGLAPSHPASYHHYMRDVLFDHIDIDLANTHLPRGDAADPIAEADAYEALIASAGGIDLQLLGIGRNGHIGFNEPTSSLSSRTRIKTLTESTHAANRPYFAEGEALPKYALTMGIGSILAARHCVLLATGAAKADVVAAMIEGPLAAVCPASALQLHPCATIVLDRAAASTLNLTSYYHLVHQDGAKSAFE</sequence>
<evidence type="ECO:0000313" key="6">
    <source>
        <dbReference type="EMBL" id="ARO13862.1"/>
    </source>
</evidence>
<organism evidence="6 7">
    <name type="scientific">Ketogulonicigenium robustum</name>
    <dbReference type="NCBI Taxonomy" id="92947"/>
    <lineage>
        <taxon>Bacteria</taxon>
        <taxon>Pseudomonadati</taxon>
        <taxon>Pseudomonadota</taxon>
        <taxon>Alphaproteobacteria</taxon>
        <taxon>Rhodobacterales</taxon>
        <taxon>Roseobacteraceae</taxon>
        <taxon>Ketogulonicigenium</taxon>
    </lineage>
</organism>
<evidence type="ECO:0000256" key="3">
    <source>
        <dbReference type="ARBA" id="ARBA00023277"/>
    </source>
</evidence>